<comment type="caution">
    <text evidence="2">The sequence shown here is derived from an EMBL/GenBank/DDBJ whole genome shotgun (WGS) entry which is preliminary data.</text>
</comment>
<name>A0ABT9UE72_9MICC</name>
<proteinExistence type="predicted"/>
<accession>A0ABT9UE72</accession>
<sequence>MEPIRVILLPGSVLPAELAYKRLIEALGPGVQAVAKELELYKGDDVPPGWSLDTEGDGVLREADALGWETFHLLGYSGGGAAALALAAKHPERLQSLALLEPAWAGNWDWSPAYAEHWKKFGELDALPPEQYMPAFMRLQVRPDVVLPLPEAGPPPPWMAKRPAGIRAFMQTFKDYDLDRSRLAVFSKPVFFALGGLSHPDDFGEVAARLARVFFPDFRLEVFPARHHFDPPHRTEPGRLAEALRRHWASAEGRPEGQRLPSGSQSL</sequence>
<dbReference type="RefSeq" id="WP_307488673.1">
    <property type="nucleotide sequence ID" value="NZ_JAUSSY010000003.1"/>
</dbReference>
<gene>
    <name evidence="2" type="ORF">J2T22_001103</name>
</gene>
<feature type="domain" description="AB hydrolase-1" evidence="1">
    <location>
        <begin position="64"/>
        <end position="145"/>
    </location>
</feature>
<evidence type="ECO:0000313" key="3">
    <source>
        <dbReference type="Proteomes" id="UP001226389"/>
    </source>
</evidence>
<protein>
    <submittedName>
        <fullName evidence="2">Pimeloyl-ACP methyl ester carboxylesterase</fullName>
    </submittedName>
</protein>
<dbReference type="InterPro" id="IPR000073">
    <property type="entry name" value="AB_hydrolase_1"/>
</dbReference>
<dbReference type="Proteomes" id="UP001226389">
    <property type="component" value="Unassembled WGS sequence"/>
</dbReference>
<dbReference type="InterPro" id="IPR029058">
    <property type="entry name" value="AB_hydrolase_fold"/>
</dbReference>
<evidence type="ECO:0000313" key="2">
    <source>
        <dbReference type="EMBL" id="MDQ0117930.1"/>
    </source>
</evidence>
<dbReference type="Pfam" id="PF00561">
    <property type="entry name" value="Abhydrolase_1"/>
    <property type="match status" value="1"/>
</dbReference>
<organism evidence="2 3">
    <name type="scientific">Pseudarthrobacter defluvii</name>
    <dbReference type="NCBI Taxonomy" id="410837"/>
    <lineage>
        <taxon>Bacteria</taxon>
        <taxon>Bacillati</taxon>
        <taxon>Actinomycetota</taxon>
        <taxon>Actinomycetes</taxon>
        <taxon>Micrococcales</taxon>
        <taxon>Micrococcaceae</taxon>
        <taxon>Pseudarthrobacter</taxon>
    </lineage>
</organism>
<keyword evidence="3" id="KW-1185">Reference proteome</keyword>
<reference evidence="2 3" key="1">
    <citation type="submission" date="2023-07" db="EMBL/GenBank/DDBJ databases">
        <title>Sorghum-associated microbial communities from plants grown in Nebraska, USA.</title>
        <authorList>
            <person name="Schachtman D."/>
        </authorList>
    </citation>
    <scope>NUCLEOTIDE SEQUENCE [LARGE SCALE GENOMIC DNA]</scope>
    <source>
        <strain evidence="2 3">DS994</strain>
    </source>
</reference>
<evidence type="ECO:0000259" key="1">
    <source>
        <dbReference type="Pfam" id="PF00561"/>
    </source>
</evidence>
<dbReference type="EMBL" id="JAUSSY010000003">
    <property type="protein sequence ID" value="MDQ0117930.1"/>
    <property type="molecule type" value="Genomic_DNA"/>
</dbReference>
<dbReference type="SUPFAM" id="SSF53474">
    <property type="entry name" value="alpha/beta-Hydrolases"/>
    <property type="match status" value="1"/>
</dbReference>
<dbReference type="Gene3D" id="3.40.50.1820">
    <property type="entry name" value="alpha/beta hydrolase"/>
    <property type="match status" value="1"/>
</dbReference>